<organism evidence="1 2">
    <name type="scientific">Cupriavidus taiwanensis</name>
    <dbReference type="NCBI Taxonomy" id="164546"/>
    <lineage>
        <taxon>Bacteria</taxon>
        <taxon>Pseudomonadati</taxon>
        <taxon>Pseudomonadota</taxon>
        <taxon>Betaproteobacteria</taxon>
        <taxon>Burkholderiales</taxon>
        <taxon>Burkholderiaceae</taxon>
        <taxon>Cupriavidus</taxon>
    </lineage>
</organism>
<reference evidence="1 2" key="1">
    <citation type="submission" date="2018-01" db="EMBL/GenBank/DDBJ databases">
        <authorList>
            <person name="Clerissi C."/>
        </authorList>
    </citation>
    <scope>NUCLEOTIDE SEQUENCE [LARGE SCALE GENOMIC DNA]</scope>
    <source>
        <strain evidence="1">Cupriavidus taiwanensis STM 3521</strain>
    </source>
</reference>
<evidence type="ECO:0000313" key="1">
    <source>
        <dbReference type="EMBL" id="SOY44402.1"/>
    </source>
</evidence>
<dbReference type="AlphaFoldDB" id="A0A975ZY65"/>
<name>A0A975ZY65_9BURK</name>
<comment type="caution">
    <text evidence="1">The sequence shown here is derived from an EMBL/GenBank/DDBJ whole genome shotgun (WGS) entry which is preliminary data.</text>
</comment>
<accession>A0A975ZY65</accession>
<protein>
    <submittedName>
        <fullName evidence="1">Uncharacterized protein</fullName>
    </submittedName>
</protein>
<proteinExistence type="predicted"/>
<gene>
    <name evidence="1" type="ORF">CBM2589_B120365</name>
</gene>
<sequence length="24" mass="2861">MQLHLFRHNVSFTPTKQTTYARLA</sequence>
<evidence type="ECO:0000313" key="2">
    <source>
        <dbReference type="Proteomes" id="UP000256297"/>
    </source>
</evidence>
<dbReference type="EMBL" id="OFSP01000004">
    <property type="protein sequence ID" value="SOY44402.1"/>
    <property type="molecule type" value="Genomic_DNA"/>
</dbReference>
<dbReference type="Proteomes" id="UP000256297">
    <property type="component" value="Chromosome CBM2589_b"/>
</dbReference>